<sequence>MKKIAYFLMLLIIVSCEKDTIETTQEISEEQLRKELGLPPSTLSKAEKQKIKENIPPIEFNSIEEAKEFFNNIKSLNYFASGNLDKLNTLSNKGKINIEDNQVLIEFENLIMSVPCDSQFLPPAEGCDDNDGGGSTGGCGSGRLRFSGNKIFGSSTTGLTVNNAFSFNNSNGVTSGSQGTSYISGNTSGYSYQHLSSDYITSGNSICHVTTGTLTVSANVIGVDIAYVEAISSSVCINPCTGGGTGLELFLTPVNSDGN</sequence>
<protein>
    <recommendedName>
        <fullName evidence="3">Lipoprotein</fullName>
    </recommendedName>
</protein>
<reference evidence="1 2" key="1">
    <citation type="submission" date="2021-03" db="EMBL/GenBank/DDBJ databases">
        <title>Muricauda lutimaris sp. nov. and Muricauda ruestringensis sp. nov, two marine members of the Flavobacteriaceae isolated from deep sea sediments of Western Pacific.</title>
        <authorList>
            <person name="Zhao S."/>
            <person name="Liu R."/>
        </authorList>
    </citation>
    <scope>NUCLEOTIDE SEQUENCE [LARGE SCALE GENOMIC DNA]</scope>
    <source>
        <strain evidence="1 2">BC31-1-A7</strain>
    </source>
</reference>
<comment type="caution">
    <text evidence="1">The sequence shown here is derived from an EMBL/GenBank/DDBJ whole genome shotgun (WGS) entry which is preliminary data.</text>
</comment>
<proteinExistence type="predicted"/>
<dbReference type="PROSITE" id="PS51257">
    <property type="entry name" value="PROKAR_LIPOPROTEIN"/>
    <property type="match status" value="1"/>
</dbReference>
<evidence type="ECO:0000313" key="1">
    <source>
        <dbReference type="EMBL" id="MBO0352663.1"/>
    </source>
</evidence>
<keyword evidence="2" id="KW-1185">Reference proteome</keyword>
<dbReference type="Proteomes" id="UP000664044">
    <property type="component" value="Unassembled WGS sequence"/>
</dbReference>
<evidence type="ECO:0000313" key="2">
    <source>
        <dbReference type="Proteomes" id="UP000664044"/>
    </source>
</evidence>
<name>A0ABS3FZZ9_9FLAO</name>
<accession>A0ABS3FZZ9</accession>
<gene>
    <name evidence="1" type="ORF">J0656_01440</name>
</gene>
<dbReference type="EMBL" id="JAFLNL010000001">
    <property type="protein sequence ID" value="MBO0352663.1"/>
    <property type="molecule type" value="Genomic_DNA"/>
</dbReference>
<organism evidence="1 2">
    <name type="scientific">Flagellimonas aurea</name>
    <dbReference type="NCBI Taxonomy" id="2915619"/>
    <lineage>
        <taxon>Bacteria</taxon>
        <taxon>Pseudomonadati</taxon>
        <taxon>Bacteroidota</taxon>
        <taxon>Flavobacteriia</taxon>
        <taxon>Flavobacteriales</taxon>
        <taxon>Flavobacteriaceae</taxon>
        <taxon>Flagellimonas</taxon>
    </lineage>
</organism>
<evidence type="ECO:0008006" key="3">
    <source>
        <dbReference type="Google" id="ProtNLM"/>
    </source>
</evidence>
<dbReference type="RefSeq" id="WP_207030978.1">
    <property type="nucleotide sequence ID" value="NZ_JAFLNL010000001.1"/>
</dbReference>